<protein>
    <recommendedName>
        <fullName evidence="4 11">Enolase</fullName>
        <ecNumber evidence="3 11">4.2.1.11</ecNumber>
    </recommendedName>
    <alternativeName>
        <fullName evidence="11">2-phospho-D-glycerate hydro-lyase</fullName>
    </alternativeName>
    <alternativeName>
        <fullName evidence="11">2-phosphoglycerate dehydratase</fullName>
    </alternativeName>
</protein>
<gene>
    <name evidence="11 17" type="primary">eno</name>
    <name evidence="17" type="ORF">G5C66_10100</name>
</gene>
<comment type="pathway">
    <text evidence="1 11">Carbohydrate degradation; glycolysis; pyruvate from D-glyceraldehyde 3-phosphate: step 4/5.</text>
</comment>
<dbReference type="InterPro" id="IPR029017">
    <property type="entry name" value="Enolase-like_N"/>
</dbReference>
<dbReference type="GO" id="GO:0006096">
    <property type="term" value="P:glycolytic process"/>
    <property type="evidence" value="ECO:0007669"/>
    <property type="project" value="UniProtKB-UniRule"/>
</dbReference>
<keyword evidence="17" id="KW-0670">Pyruvate</keyword>
<comment type="cofactor">
    <cofactor evidence="11">
        <name>Mg(2+)</name>
        <dbReference type="ChEBI" id="CHEBI:18420"/>
    </cofactor>
    <text evidence="11">Binds a second Mg(2+) ion via substrate during catalysis.</text>
</comment>
<dbReference type="SFLD" id="SFLDG00178">
    <property type="entry name" value="enolase"/>
    <property type="match status" value="1"/>
</dbReference>
<dbReference type="NCBIfam" id="TIGR01060">
    <property type="entry name" value="eno"/>
    <property type="match status" value="1"/>
</dbReference>
<feature type="binding site" evidence="13">
    <location>
        <position position="282"/>
    </location>
    <ligand>
        <name>substrate</name>
    </ligand>
</feature>
<dbReference type="SMART" id="SM01193">
    <property type="entry name" value="Enolase_N"/>
    <property type="match status" value="1"/>
</dbReference>
<feature type="binding site" evidence="13">
    <location>
        <position position="154"/>
    </location>
    <ligand>
        <name>substrate</name>
    </ligand>
</feature>
<reference evidence="17 18" key="1">
    <citation type="submission" date="2020-02" db="EMBL/GenBank/DDBJ databases">
        <title>Whole-genome analyses of novel actinobacteria.</title>
        <authorList>
            <person name="Sahin N."/>
        </authorList>
    </citation>
    <scope>NUCLEOTIDE SEQUENCE [LARGE SCALE GENOMIC DNA]</scope>
    <source>
        <strain evidence="17 18">KC13</strain>
    </source>
</reference>
<dbReference type="Pfam" id="PF00113">
    <property type="entry name" value="Enolase_C"/>
    <property type="match status" value="1"/>
</dbReference>
<feature type="binding site" evidence="13">
    <location>
        <position position="163"/>
    </location>
    <ligand>
        <name>substrate</name>
    </ligand>
</feature>
<feature type="active site" description="Proton donor" evidence="11 12">
    <location>
        <position position="204"/>
    </location>
</feature>
<dbReference type="InterPro" id="IPR020810">
    <property type="entry name" value="Enolase_C"/>
</dbReference>
<dbReference type="InterPro" id="IPR036849">
    <property type="entry name" value="Enolase-like_C_sf"/>
</dbReference>
<dbReference type="PANTHER" id="PTHR11902:SF1">
    <property type="entry name" value="ENOLASE"/>
    <property type="match status" value="1"/>
</dbReference>
<dbReference type="Proteomes" id="UP000483261">
    <property type="component" value="Unassembled WGS sequence"/>
</dbReference>
<keyword evidence="6 11" id="KW-0964">Secreted</keyword>
<dbReference type="Gene3D" id="3.30.390.10">
    <property type="entry name" value="Enolase-like, N-terminal domain"/>
    <property type="match status" value="1"/>
</dbReference>
<evidence type="ECO:0000256" key="14">
    <source>
        <dbReference type="PIRSR" id="PIRSR001400-3"/>
    </source>
</evidence>
<feature type="binding site" evidence="11">
    <location>
        <position position="363"/>
    </location>
    <ligand>
        <name>(2R)-2-phosphoglycerate</name>
        <dbReference type="ChEBI" id="CHEBI:58289"/>
    </ligand>
</feature>
<dbReference type="SFLD" id="SFLDF00002">
    <property type="entry name" value="enolase"/>
    <property type="match status" value="1"/>
</dbReference>
<dbReference type="PRINTS" id="PR00148">
    <property type="entry name" value="ENOLASE"/>
</dbReference>
<feature type="binding site" evidence="11">
    <location>
        <position position="334"/>
    </location>
    <ligand>
        <name>(2R)-2-phosphoglycerate</name>
        <dbReference type="ChEBI" id="CHEBI:58289"/>
    </ligand>
</feature>
<keyword evidence="18" id="KW-1185">Reference proteome</keyword>
<keyword evidence="10 11" id="KW-0456">Lyase</keyword>
<dbReference type="EC" id="4.2.1.11" evidence="3 11"/>
<evidence type="ECO:0000256" key="8">
    <source>
        <dbReference type="ARBA" id="ARBA00022842"/>
    </source>
</evidence>
<evidence type="ECO:0000256" key="4">
    <source>
        <dbReference type="ARBA" id="ARBA00017068"/>
    </source>
</evidence>
<dbReference type="UniPathway" id="UPA00109">
    <property type="reaction ID" value="UER00187"/>
</dbReference>
<dbReference type="SUPFAM" id="SSF54826">
    <property type="entry name" value="Enolase N-terminal domain-like"/>
    <property type="match status" value="1"/>
</dbReference>
<dbReference type="GO" id="GO:0000287">
    <property type="term" value="F:magnesium ion binding"/>
    <property type="evidence" value="ECO:0007669"/>
    <property type="project" value="UniProtKB-UniRule"/>
</dbReference>
<feature type="domain" description="Enolase C-terminal TIM barrel" evidence="15">
    <location>
        <begin position="138"/>
        <end position="422"/>
    </location>
</feature>
<dbReference type="InterPro" id="IPR020809">
    <property type="entry name" value="Enolase_CS"/>
</dbReference>
<evidence type="ECO:0000256" key="5">
    <source>
        <dbReference type="ARBA" id="ARBA00022490"/>
    </source>
</evidence>
<dbReference type="RefSeq" id="WP_165110824.1">
    <property type="nucleotide sequence ID" value="NZ_JAALAA010000007.1"/>
</dbReference>
<comment type="cofactor">
    <cofactor evidence="14">
        <name>Mg(2+)</name>
        <dbReference type="ChEBI" id="CHEBI:18420"/>
    </cofactor>
    <text evidence="14">Mg(2+) is required for catalysis and for stabilizing the dimer.</text>
</comment>
<evidence type="ECO:0000313" key="17">
    <source>
        <dbReference type="EMBL" id="NGN93086.1"/>
    </source>
</evidence>
<dbReference type="HAMAP" id="MF_00318">
    <property type="entry name" value="Enolase"/>
    <property type="match status" value="1"/>
</dbReference>
<comment type="subcellular location">
    <subcellularLocation>
        <location evidence="11">Cytoplasm</location>
    </subcellularLocation>
    <subcellularLocation>
        <location evidence="11">Secreted</location>
    </subcellularLocation>
    <subcellularLocation>
        <location evidence="11">Cell surface</location>
    </subcellularLocation>
    <text evidence="11">Fractions of enolase are present in both the cytoplasm and on the cell surface.</text>
</comment>
<dbReference type="Pfam" id="PF03952">
    <property type="entry name" value="Enolase_N"/>
    <property type="match status" value="1"/>
</dbReference>
<name>A0A6M1QZ27_9ACTN</name>
<dbReference type="FunFam" id="3.30.390.10:FF:000001">
    <property type="entry name" value="Enolase"/>
    <property type="match status" value="1"/>
</dbReference>
<evidence type="ECO:0000256" key="6">
    <source>
        <dbReference type="ARBA" id="ARBA00022525"/>
    </source>
</evidence>
<feature type="binding site" evidence="11 14">
    <location>
        <position position="309"/>
    </location>
    <ligand>
        <name>Mg(2+)</name>
        <dbReference type="ChEBI" id="CHEBI:18420"/>
    </ligand>
</feature>
<dbReference type="PIRSF" id="PIRSF001400">
    <property type="entry name" value="Enolase"/>
    <property type="match status" value="1"/>
</dbReference>
<evidence type="ECO:0000256" key="9">
    <source>
        <dbReference type="ARBA" id="ARBA00023152"/>
    </source>
</evidence>
<evidence type="ECO:0000256" key="11">
    <source>
        <dbReference type="HAMAP-Rule" id="MF_00318"/>
    </source>
</evidence>
<comment type="similarity">
    <text evidence="2 11">Belongs to the enolase family.</text>
</comment>
<evidence type="ECO:0000256" key="1">
    <source>
        <dbReference type="ARBA" id="ARBA00005031"/>
    </source>
</evidence>
<feature type="binding site" evidence="11">
    <location>
        <position position="162"/>
    </location>
    <ligand>
        <name>(2R)-2-phosphoglycerate</name>
        <dbReference type="ChEBI" id="CHEBI:58289"/>
    </ligand>
</feature>
<dbReference type="Gene3D" id="3.20.20.120">
    <property type="entry name" value="Enolase-like C-terminal domain"/>
    <property type="match status" value="1"/>
</dbReference>
<dbReference type="PANTHER" id="PTHR11902">
    <property type="entry name" value="ENOLASE"/>
    <property type="match status" value="1"/>
</dbReference>
<dbReference type="InterPro" id="IPR000941">
    <property type="entry name" value="Enolase"/>
</dbReference>
<dbReference type="GO" id="GO:0004634">
    <property type="term" value="F:phosphopyruvate hydratase activity"/>
    <property type="evidence" value="ECO:0007669"/>
    <property type="project" value="UniProtKB-UniRule"/>
</dbReference>
<organism evidence="17 18">
    <name type="scientific">Nocardioides turkmenicus</name>
    <dbReference type="NCBI Taxonomy" id="2711220"/>
    <lineage>
        <taxon>Bacteria</taxon>
        <taxon>Bacillati</taxon>
        <taxon>Actinomycetota</taxon>
        <taxon>Actinomycetes</taxon>
        <taxon>Propionibacteriales</taxon>
        <taxon>Nocardioidaceae</taxon>
        <taxon>Nocardioides</taxon>
    </lineage>
</organism>
<dbReference type="AlphaFoldDB" id="A0A6M1QZ27"/>
<feature type="active site" description="Proton acceptor" evidence="11 12">
    <location>
        <position position="334"/>
    </location>
</feature>
<evidence type="ECO:0000313" key="18">
    <source>
        <dbReference type="Proteomes" id="UP000483261"/>
    </source>
</evidence>
<feature type="binding site" evidence="13">
    <location>
        <begin position="361"/>
        <end position="364"/>
    </location>
    <ligand>
        <name>substrate</name>
    </ligand>
</feature>
<feature type="binding site" evidence="13">
    <location>
        <position position="309"/>
    </location>
    <ligand>
        <name>substrate</name>
    </ligand>
</feature>
<dbReference type="SMART" id="SM01192">
    <property type="entry name" value="Enolase_C"/>
    <property type="match status" value="1"/>
</dbReference>
<dbReference type="FunFam" id="3.20.20.120:FF:000001">
    <property type="entry name" value="Enolase"/>
    <property type="match status" value="1"/>
</dbReference>
<comment type="function">
    <text evidence="11">Catalyzes the reversible conversion of 2-phosphoglycerate (2-PG) into phosphoenolpyruvate (PEP). It is essential for the degradation of carbohydrates via glycolysis.</text>
</comment>
<evidence type="ECO:0000259" key="15">
    <source>
        <dbReference type="SMART" id="SM01192"/>
    </source>
</evidence>
<comment type="catalytic activity">
    <reaction evidence="11">
        <text>(2R)-2-phosphoglycerate = phosphoenolpyruvate + H2O</text>
        <dbReference type="Rhea" id="RHEA:10164"/>
        <dbReference type="ChEBI" id="CHEBI:15377"/>
        <dbReference type="ChEBI" id="CHEBI:58289"/>
        <dbReference type="ChEBI" id="CHEBI:58702"/>
        <dbReference type="EC" id="4.2.1.11"/>
    </reaction>
</comment>
<evidence type="ECO:0000256" key="13">
    <source>
        <dbReference type="PIRSR" id="PIRSR001400-2"/>
    </source>
</evidence>
<sequence>MASIDAVGAREILDSRGNPTVEVEVVLDDGTFARAQVPSGASTGAFEAVELRDGGERYGGKGVQNAVTAVVETLAPAIEGFDADDQRAIDQAMIDADATPNKAKAGANAILGVSLAVAKAAADSAGLSLFRYVGGPNAHVLPVPMLNILNGGSHADSNVDIQEFMIAPIGAPTFAEALRMGAEVYHALKSVLKAKGLATGLGDEGGFAPNLESNRAALDLIAEAIGKAGYELGKDVVLALDVAASEFYQDGAYLFEGAKKTAEEMTAYYEELVAAYPIVSIEDPLDEEDWDGWKAITDAIGDKTQLVGDDLFVTNVERLARGIEGGQGNALLVKVNQIGTLTETLDAVDMAHRAGFKTMMSHRSGETEDTTIADLAVAVGSGQIKTGAPARSERVAKYNQLLRIEDELGEAARYAGASAFPRYQA</sequence>
<evidence type="ECO:0000256" key="12">
    <source>
        <dbReference type="PIRSR" id="PIRSR001400-1"/>
    </source>
</evidence>
<accession>A0A6M1QZ27</accession>
<evidence type="ECO:0000256" key="10">
    <source>
        <dbReference type="ARBA" id="ARBA00023239"/>
    </source>
</evidence>
<comment type="caution">
    <text evidence="17">The sequence shown here is derived from an EMBL/GenBank/DDBJ whole genome shotgun (WGS) entry which is preliminary data.</text>
</comment>
<feature type="binding site" evidence="11">
    <location>
        <position position="364"/>
    </location>
    <ligand>
        <name>(2R)-2-phosphoglycerate</name>
        <dbReference type="ChEBI" id="CHEBI:58289"/>
    </ligand>
</feature>
<dbReference type="GO" id="GO:0000015">
    <property type="term" value="C:phosphopyruvate hydratase complex"/>
    <property type="evidence" value="ECO:0007669"/>
    <property type="project" value="InterPro"/>
</dbReference>
<dbReference type="SFLD" id="SFLDS00001">
    <property type="entry name" value="Enolase"/>
    <property type="match status" value="1"/>
</dbReference>
<evidence type="ECO:0000259" key="16">
    <source>
        <dbReference type="SMART" id="SM01193"/>
    </source>
</evidence>
<keyword evidence="5 11" id="KW-0963">Cytoplasm</keyword>
<evidence type="ECO:0000256" key="2">
    <source>
        <dbReference type="ARBA" id="ARBA00009604"/>
    </source>
</evidence>
<feature type="binding site" evidence="11">
    <location>
        <position position="385"/>
    </location>
    <ligand>
        <name>(2R)-2-phosphoglycerate</name>
        <dbReference type="ChEBI" id="CHEBI:58289"/>
    </ligand>
</feature>
<dbReference type="CDD" id="cd03313">
    <property type="entry name" value="enolase"/>
    <property type="match status" value="1"/>
</dbReference>
<feature type="binding site" evidence="11 14">
    <location>
        <position position="241"/>
    </location>
    <ligand>
        <name>Mg(2+)</name>
        <dbReference type="ChEBI" id="CHEBI:18420"/>
    </ligand>
</feature>
<keyword evidence="7 11" id="KW-0479">Metal-binding</keyword>
<keyword evidence="9 11" id="KW-0324">Glycolysis</keyword>
<dbReference type="SUPFAM" id="SSF51604">
    <property type="entry name" value="Enolase C-terminal domain-like"/>
    <property type="match status" value="1"/>
</dbReference>
<evidence type="ECO:0000256" key="7">
    <source>
        <dbReference type="ARBA" id="ARBA00022723"/>
    </source>
</evidence>
<keyword evidence="8 11" id="KW-0460">Magnesium</keyword>
<dbReference type="PROSITE" id="PS00164">
    <property type="entry name" value="ENOLASE"/>
    <property type="match status" value="1"/>
</dbReference>
<feature type="domain" description="Enolase N-terminal" evidence="16">
    <location>
        <begin position="4"/>
        <end position="133"/>
    </location>
</feature>
<evidence type="ECO:0000256" key="3">
    <source>
        <dbReference type="ARBA" id="ARBA00012058"/>
    </source>
</evidence>
<dbReference type="GO" id="GO:0005576">
    <property type="term" value="C:extracellular region"/>
    <property type="evidence" value="ECO:0007669"/>
    <property type="project" value="UniProtKB-SubCell"/>
</dbReference>
<dbReference type="GO" id="GO:0009986">
    <property type="term" value="C:cell surface"/>
    <property type="evidence" value="ECO:0007669"/>
    <property type="project" value="UniProtKB-SubCell"/>
</dbReference>
<feature type="binding site" evidence="13">
    <location>
        <position position="385"/>
    </location>
    <ligand>
        <name>substrate</name>
    </ligand>
</feature>
<feature type="binding site" evidence="11 14">
    <location>
        <position position="282"/>
    </location>
    <ligand>
        <name>Mg(2+)</name>
        <dbReference type="ChEBI" id="CHEBI:18420"/>
    </ligand>
</feature>
<proteinExistence type="inferred from homology"/>
<dbReference type="EMBL" id="JAALAA010000007">
    <property type="protein sequence ID" value="NGN93086.1"/>
    <property type="molecule type" value="Genomic_DNA"/>
</dbReference>
<dbReference type="InterPro" id="IPR020811">
    <property type="entry name" value="Enolase_N"/>
</dbReference>